<keyword evidence="2" id="KW-1185">Reference proteome</keyword>
<dbReference type="OrthoDB" id="103819at2759"/>
<protein>
    <submittedName>
        <fullName evidence="1">Uncharacterized protein</fullName>
    </submittedName>
</protein>
<accession>A0A9Q8Z471</accession>
<dbReference type="EMBL" id="CP089275">
    <property type="protein sequence ID" value="USP74840.1"/>
    <property type="molecule type" value="Genomic_DNA"/>
</dbReference>
<evidence type="ECO:0000313" key="1">
    <source>
        <dbReference type="EMBL" id="USP74840.1"/>
    </source>
</evidence>
<reference evidence="1" key="1">
    <citation type="submission" date="2021-12" db="EMBL/GenBank/DDBJ databases">
        <title>Curvularia clavata genome.</title>
        <authorList>
            <person name="Cao Y."/>
        </authorList>
    </citation>
    <scope>NUCLEOTIDE SEQUENCE</scope>
    <source>
        <strain evidence="1">Yc1106</strain>
    </source>
</reference>
<evidence type="ECO:0000313" key="2">
    <source>
        <dbReference type="Proteomes" id="UP001056012"/>
    </source>
</evidence>
<dbReference type="Proteomes" id="UP001056012">
    <property type="component" value="Chromosome 2"/>
</dbReference>
<gene>
    <name evidence="1" type="ORF">yc1106_02114</name>
</gene>
<dbReference type="AlphaFoldDB" id="A0A9Q8Z471"/>
<organism evidence="1 2">
    <name type="scientific">Curvularia clavata</name>
    <dbReference type="NCBI Taxonomy" id="95742"/>
    <lineage>
        <taxon>Eukaryota</taxon>
        <taxon>Fungi</taxon>
        <taxon>Dikarya</taxon>
        <taxon>Ascomycota</taxon>
        <taxon>Pezizomycotina</taxon>
        <taxon>Dothideomycetes</taxon>
        <taxon>Pleosporomycetidae</taxon>
        <taxon>Pleosporales</taxon>
        <taxon>Pleosporineae</taxon>
        <taxon>Pleosporaceae</taxon>
        <taxon>Curvularia</taxon>
    </lineage>
</organism>
<name>A0A9Q8Z471_CURCL</name>
<dbReference type="VEuPathDB" id="FungiDB:yc1106_02114"/>
<proteinExistence type="predicted"/>
<sequence length="183" mass="20328">MLLRAIPVPHGSYTVSDECVGVARHCLDIHLKCITHIRSCNSDPILLAQYINWPIVHMPFVPFIILVTHAVQSSDLDDIALLETFVESLKPSVIPTTSTHPYRLYGLLCQIARSSIESPSAVDSMMNEESSATFENVDLPAYLGIINEQTLGSETPFDNLSGWYYNNQHLMSLFDGDASLEGF</sequence>